<keyword evidence="2" id="KW-0963">Cytoplasm</keyword>
<feature type="active site" evidence="2">
    <location>
        <position position="37"/>
    </location>
</feature>
<dbReference type="PANTHER" id="PTHR43210:SF5">
    <property type="entry name" value="DETHIOBIOTIN SYNTHETASE"/>
    <property type="match status" value="1"/>
</dbReference>
<reference evidence="3" key="1">
    <citation type="submission" date="2023-03" db="EMBL/GenBank/DDBJ databases">
        <title>Chitinimonas shenzhenensis gen. nov., sp. nov., a novel member of family Burkholderiaceae isolated from activated sludge collected in Shen Zhen, China.</title>
        <authorList>
            <person name="Wang X."/>
        </authorList>
    </citation>
    <scope>NUCLEOTIDE SEQUENCE</scope>
    <source>
        <strain evidence="3">DQS-5</strain>
    </source>
</reference>
<feature type="binding site" evidence="2">
    <location>
        <position position="55"/>
    </location>
    <ligand>
        <name>Mg(2+)</name>
        <dbReference type="ChEBI" id="CHEBI:18420"/>
    </ligand>
</feature>
<keyword evidence="2" id="KW-0479">Metal-binding</keyword>
<feature type="binding site" evidence="2">
    <location>
        <begin position="176"/>
        <end position="177"/>
    </location>
    <ligand>
        <name>ATP</name>
        <dbReference type="ChEBI" id="CHEBI:30616"/>
    </ligand>
</feature>
<dbReference type="Proteomes" id="UP001172778">
    <property type="component" value="Unassembled WGS sequence"/>
</dbReference>
<keyword evidence="2 3" id="KW-0436">Ligase</keyword>
<comment type="catalytic activity">
    <reaction evidence="2">
        <text>(7R,8S)-7,8-diammoniononanoate + CO2 + ATP = (4R,5S)-dethiobiotin + ADP + phosphate + 3 H(+)</text>
        <dbReference type="Rhea" id="RHEA:15805"/>
        <dbReference type="ChEBI" id="CHEBI:15378"/>
        <dbReference type="ChEBI" id="CHEBI:16526"/>
        <dbReference type="ChEBI" id="CHEBI:30616"/>
        <dbReference type="ChEBI" id="CHEBI:43474"/>
        <dbReference type="ChEBI" id="CHEBI:149469"/>
        <dbReference type="ChEBI" id="CHEBI:149473"/>
        <dbReference type="ChEBI" id="CHEBI:456216"/>
        <dbReference type="EC" id="6.3.3.3"/>
    </reaction>
</comment>
<protein>
    <recommendedName>
        <fullName evidence="2">ATP-dependent dethiobiotin synthetase BioD</fullName>
        <ecNumber evidence="2">6.3.3.3</ecNumber>
    </recommendedName>
    <alternativeName>
        <fullName evidence="2">DTB synthetase</fullName>
        <shortName evidence="2">DTBS</shortName>
    </alternativeName>
    <alternativeName>
        <fullName evidence="2">Dethiobiotin synthase</fullName>
    </alternativeName>
</protein>
<comment type="caution">
    <text evidence="3">The sequence shown here is derived from an EMBL/GenBank/DDBJ whole genome shotgun (WGS) entry which is preliminary data.</text>
</comment>
<dbReference type="PANTHER" id="PTHR43210">
    <property type="entry name" value="DETHIOBIOTIN SYNTHETASE"/>
    <property type="match status" value="1"/>
</dbReference>
<dbReference type="RefSeq" id="WP_284100309.1">
    <property type="nucleotide sequence ID" value="NZ_JARRAF010000007.1"/>
</dbReference>
<dbReference type="CDD" id="cd03109">
    <property type="entry name" value="DTBS"/>
    <property type="match status" value="1"/>
</dbReference>
<dbReference type="NCBIfam" id="TIGR00347">
    <property type="entry name" value="bioD"/>
    <property type="match status" value="1"/>
</dbReference>
<feature type="binding site" evidence="2">
    <location>
        <position position="55"/>
    </location>
    <ligand>
        <name>ATP</name>
        <dbReference type="ChEBI" id="CHEBI:30616"/>
    </ligand>
</feature>
<keyword evidence="2" id="KW-0547">Nucleotide-binding</keyword>
<comment type="cofactor">
    <cofactor evidence="2">
        <name>Mg(2+)</name>
        <dbReference type="ChEBI" id="CHEBI:18420"/>
    </cofactor>
</comment>
<evidence type="ECO:0000256" key="2">
    <source>
        <dbReference type="HAMAP-Rule" id="MF_00336"/>
    </source>
</evidence>
<feature type="binding site" evidence="2">
    <location>
        <position position="41"/>
    </location>
    <ligand>
        <name>substrate</name>
    </ligand>
</feature>
<evidence type="ECO:0000256" key="1">
    <source>
        <dbReference type="ARBA" id="ARBA00022756"/>
    </source>
</evidence>
<keyword evidence="2" id="KW-0067">ATP-binding</keyword>
<keyword evidence="1 2" id="KW-0093">Biotin biosynthesis</keyword>
<keyword evidence="2" id="KW-0460">Magnesium</keyword>
<dbReference type="EC" id="6.3.3.3" evidence="2"/>
<dbReference type="GO" id="GO:0004141">
    <property type="term" value="F:dethiobiotin synthase activity"/>
    <property type="evidence" value="ECO:0007669"/>
    <property type="project" value="UniProtKB-EC"/>
</dbReference>
<accession>A0ABT7DVD4</accession>
<proteinExistence type="inferred from homology"/>
<evidence type="ECO:0000313" key="3">
    <source>
        <dbReference type="EMBL" id="MDK2124003.1"/>
    </source>
</evidence>
<dbReference type="InterPro" id="IPR027417">
    <property type="entry name" value="P-loop_NTPase"/>
</dbReference>
<name>A0ABT7DVD4_9NEIS</name>
<dbReference type="InterPro" id="IPR004472">
    <property type="entry name" value="DTB_synth_BioD"/>
</dbReference>
<dbReference type="Pfam" id="PF13500">
    <property type="entry name" value="AAA_26"/>
    <property type="match status" value="1"/>
</dbReference>
<organism evidence="3 4">
    <name type="scientific">Parachitinimonas caeni</name>
    <dbReference type="NCBI Taxonomy" id="3031301"/>
    <lineage>
        <taxon>Bacteria</taxon>
        <taxon>Pseudomonadati</taxon>
        <taxon>Pseudomonadota</taxon>
        <taxon>Betaproteobacteria</taxon>
        <taxon>Neisseriales</taxon>
        <taxon>Chitinibacteraceae</taxon>
        <taxon>Parachitinimonas</taxon>
    </lineage>
</organism>
<dbReference type="PIRSF" id="PIRSF006755">
    <property type="entry name" value="DTB_synth"/>
    <property type="match status" value="1"/>
</dbReference>
<keyword evidence="4" id="KW-1185">Reference proteome</keyword>
<feature type="binding site" evidence="2">
    <location>
        <position position="116"/>
    </location>
    <ligand>
        <name>Mg(2+)</name>
        <dbReference type="ChEBI" id="CHEBI:18420"/>
    </ligand>
</feature>
<feature type="binding site" evidence="2">
    <location>
        <position position="16"/>
    </location>
    <ligand>
        <name>Mg(2+)</name>
        <dbReference type="ChEBI" id="CHEBI:18420"/>
    </ligand>
</feature>
<dbReference type="EMBL" id="JARRAF010000007">
    <property type="protein sequence ID" value="MDK2124003.1"/>
    <property type="molecule type" value="Genomic_DNA"/>
</dbReference>
<dbReference type="Gene3D" id="3.40.50.300">
    <property type="entry name" value="P-loop containing nucleotide triphosphate hydrolases"/>
    <property type="match status" value="1"/>
</dbReference>
<comment type="caution">
    <text evidence="2">Lacks conserved residue(s) required for the propagation of feature annotation.</text>
</comment>
<dbReference type="SUPFAM" id="SSF52540">
    <property type="entry name" value="P-loop containing nucleoside triphosphate hydrolases"/>
    <property type="match status" value="1"/>
</dbReference>
<comment type="function">
    <text evidence="2">Catalyzes a mechanistically unusual reaction, the ATP-dependent insertion of CO2 between the N7 and N8 nitrogen atoms of 7,8-diaminopelargonic acid (DAPA, also called 7,8-diammoniononanoate) to form a ureido ring.</text>
</comment>
<comment type="similarity">
    <text evidence="2">Belongs to the dethiobiotin synthetase family.</text>
</comment>
<dbReference type="HAMAP" id="MF_00336">
    <property type="entry name" value="BioD"/>
    <property type="match status" value="1"/>
</dbReference>
<evidence type="ECO:0000313" key="4">
    <source>
        <dbReference type="Proteomes" id="UP001172778"/>
    </source>
</evidence>
<sequence length="226" mass="24070">MAGFFVTGTDTEVGKTYVTVQLIRSLVANGYRTVGMKPIASGGLSGQDGRPVNEDVLQHANAANVAAPLEWRNPYAFSDPVSPHLAAARANTHVQFSVVSQAYQHLAALAEVVLVEGAGGWLAPVSENQTMSDLAIALNLPVILVVGVRLGCLNHAMLTVESILARNVPLAGWVANCIDPVMPCQDENVAYLSSAIAAPRLGTLHWNEQVEGAETVFDTERLKLLF</sequence>
<comment type="subunit">
    <text evidence="2">Homodimer.</text>
</comment>
<gene>
    <name evidence="2 3" type="primary">bioD</name>
    <name evidence="3" type="ORF">PZA18_08090</name>
</gene>
<comment type="subcellular location">
    <subcellularLocation>
        <location evidence="2">Cytoplasm</location>
    </subcellularLocation>
</comment>
<feature type="binding site" evidence="2">
    <location>
        <begin position="116"/>
        <end position="119"/>
    </location>
    <ligand>
        <name>ATP</name>
        <dbReference type="ChEBI" id="CHEBI:30616"/>
    </ligand>
</feature>
<comment type="pathway">
    <text evidence="2">Cofactor biosynthesis; biotin biosynthesis; biotin from 7,8-diaminononanoate: step 1/2.</text>
</comment>
<feature type="binding site" evidence="2">
    <location>
        <begin position="12"/>
        <end position="17"/>
    </location>
    <ligand>
        <name>ATP</name>
        <dbReference type="ChEBI" id="CHEBI:30616"/>
    </ligand>
</feature>